<evidence type="ECO:0000256" key="2">
    <source>
        <dbReference type="ARBA" id="ARBA00022963"/>
    </source>
</evidence>
<protein>
    <submittedName>
        <fullName evidence="6">NTE family protein</fullName>
    </submittedName>
</protein>
<evidence type="ECO:0000256" key="4">
    <source>
        <dbReference type="PROSITE-ProRule" id="PRU01161"/>
    </source>
</evidence>
<dbReference type="InterPro" id="IPR016035">
    <property type="entry name" value="Acyl_Trfase/lysoPLipase"/>
</dbReference>
<dbReference type="Pfam" id="PF01734">
    <property type="entry name" value="Patatin"/>
    <property type="match status" value="1"/>
</dbReference>
<dbReference type="AlphaFoldDB" id="A0A0B2BNT7"/>
<sequence>MTTRALVLGGGGTTGIAWEVGILAGLAECGVDLRDADLVVGTSAGSLVGAQVGAEADLDAMYERQLVGIPGERGAVIGARVSATWILSVLRSGRDTEALGRRLGRFALAARDGGRVPDVSERLAVIRSRLLSSTWPVGCDLRITAVDAVTGTFRTFGRDDGADLAEAVAASCAVPGVYPPVAIGGRDYIDGGTRSSANADLADGYDRVVALTPLSRAWPPSRGAVPQLDSTGARWALVAPDRASMQAIGHNVLDPAARPATARAARAQARSHVDEVAAVWD</sequence>
<feature type="domain" description="PNPLA" evidence="5">
    <location>
        <begin position="6"/>
        <end position="203"/>
    </location>
</feature>
<comment type="caution">
    <text evidence="6">The sequence shown here is derived from an EMBL/GenBank/DDBJ whole genome shotgun (WGS) entry which is preliminary data.</text>
</comment>
<proteinExistence type="predicted"/>
<dbReference type="InterPro" id="IPR002641">
    <property type="entry name" value="PNPLA_dom"/>
</dbReference>
<keyword evidence="1 4" id="KW-0378">Hydrolase</keyword>
<evidence type="ECO:0000313" key="7">
    <source>
        <dbReference type="Proteomes" id="UP000230842"/>
    </source>
</evidence>
<dbReference type="SUPFAM" id="SSF52151">
    <property type="entry name" value="FabD/lysophospholipase-like"/>
    <property type="match status" value="1"/>
</dbReference>
<feature type="short sequence motif" description="GXGXXG" evidence="4">
    <location>
        <begin position="10"/>
        <end position="15"/>
    </location>
</feature>
<keyword evidence="7" id="KW-1185">Reference proteome</keyword>
<feature type="short sequence motif" description="GXSXG" evidence="4">
    <location>
        <begin position="41"/>
        <end position="45"/>
    </location>
</feature>
<feature type="active site" description="Nucleophile" evidence="4">
    <location>
        <position position="43"/>
    </location>
</feature>
<reference evidence="6 7" key="1">
    <citation type="submission" date="2017-11" db="EMBL/GenBank/DDBJ databases">
        <title>Genomic Encyclopedia of Archaeal and Bacterial Type Strains, Phase II (KMG-II): From Individual Species to Whole Genera.</title>
        <authorList>
            <person name="Goeker M."/>
        </authorList>
    </citation>
    <scope>NUCLEOTIDE SEQUENCE [LARGE SCALE GENOMIC DNA]</scope>
    <source>
        <strain evidence="6 7">DSM 27763</strain>
    </source>
</reference>
<evidence type="ECO:0000256" key="1">
    <source>
        <dbReference type="ARBA" id="ARBA00022801"/>
    </source>
</evidence>
<evidence type="ECO:0000256" key="3">
    <source>
        <dbReference type="ARBA" id="ARBA00023098"/>
    </source>
</evidence>
<name>A0A0B2BNT7_9ACTN</name>
<gene>
    <name evidence="6" type="ORF">CLV56_1477</name>
</gene>
<dbReference type="PROSITE" id="PS51635">
    <property type="entry name" value="PNPLA"/>
    <property type="match status" value="1"/>
</dbReference>
<organism evidence="6 7">
    <name type="scientific">Mumia flava</name>
    <dbReference type="NCBI Taxonomy" id="1348852"/>
    <lineage>
        <taxon>Bacteria</taxon>
        <taxon>Bacillati</taxon>
        <taxon>Actinomycetota</taxon>
        <taxon>Actinomycetes</taxon>
        <taxon>Propionibacteriales</taxon>
        <taxon>Nocardioidaceae</taxon>
        <taxon>Mumia</taxon>
    </lineage>
</organism>
<keyword evidence="3 4" id="KW-0443">Lipid metabolism</keyword>
<dbReference type="Proteomes" id="UP000230842">
    <property type="component" value="Unassembled WGS sequence"/>
</dbReference>
<accession>A0A0B2BNT7</accession>
<keyword evidence="2 4" id="KW-0442">Lipid degradation</keyword>
<dbReference type="GO" id="GO:0016042">
    <property type="term" value="P:lipid catabolic process"/>
    <property type="evidence" value="ECO:0007669"/>
    <property type="project" value="UniProtKB-UniRule"/>
</dbReference>
<dbReference type="OrthoDB" id="2339873at2"/>
<dbReference type="PANTHER" id="PTHR14226">
    <property type="entry name" value="NEUROPATHY TARGET ESTERASE/SWISS CHEESE D.MELANOGASTER"/>
    <property type="match status" value="1"/>
</dbReference>
<evidence type="ECO:0000313" key="6">
    <source>
        <dbReference type="EMBL" id="PJJ57250.1"/>
    </source>
</evidence>
<dbReference type="RefSeq" id="WP_039341697.1">
    <property type="nucleotide sequence ID" value="NZ_PGEZ01000001.1"/>
</dbReference>
<dbReference type="PANTHER" id="PTHR14226:SF57">
    <property type="entry name" value="BLR7027 PROTEIN"/>
    <property type="match status" value="1"/>
</dbReference>
<dbReference type="Gene3D" id="3.40.1090.10">
    <property type="entry name" value="Cytosolic phospholipase A2 catalytic domain"/>
    <property type="match status" value="2"/>
</dbReference>
<feature type="active site" description="Proton acceptor" evidence="4">
    <location>
        <position position="190"/>
    </location>
</feature>
<dbReference type="InterPro" id="IPR050301">
    <property type="entry name" value="NTE"/>
</dbReference>
<dbReference type="GO" id="GO:0016787">
    <property type="term" value="F:hydrolase activity"/>
    <property type="evidence" value="ECO:0007669"/>
    <property type="project" value="UniProtKB-UniRule"/>
</dbReference>
<evidence type="ECO:0000259" key="5">
    <source>
        <dbReference type="PROSITE" id="PS51635"/>
    </source>
</evidence>
<feature type="short sequence motif" description="DGA/G" evidence="4">
    <location>
        <begin position="190"/>
        <end position="192"/>
    </location>
</feature>
<dbReference type="EMBL" id="PGEZ01000001">
    <property type="protein sequence ID" value="PJJ57250.1"/>
    <property type="molecule type" value="Genomic_DNA"/>
</dbReference>